<dbReference type="GO" id="GO:0015833">
    <property type="term" value="P:peptide transport"/>
    <property type="evidence" value="ECO:0007669"/>
    <property type="project" value="TreeGrafter"/>
</dbReference>
<dbReference type="PIRSF" id="PIRSF002741">
    <property type="entry name" value="MppA"/>
    <property type="match status" value="1"/>
</dbReference>
<feature type="domain" description="Solute-binding protein family 5" evidence="4">
    <location>
        <begin position="57"/>
        <end position="408"/>
    </location>
</feature>
<reference evidence="5" key="1">
    <citation type="journal article" date="2013" name="Syst. Appl. Microbiol.">
        <title>New insights into the archaeal diversity of a hypersaline microbial mat obtained by a metagenomic approach.</title>
        <authorList>
            <person name="Lopez-Lopez A."/>
            <person name="Richter M."/>
            <person name="Pena A."/>
            <person name="Tamames J."/>
            <person name="Rossello-Mora R."/>
        </authorList>
    </citation>
    <scope>NUCLEOTIDE SEQUENCE</scope>
</reference>
<dbReference type="SUPFAM" id="SSF53850">
    <property type="entry name" value="Periplasmic binding protein-like II"/>
    <property type="match status" value="1"/>
</dbReference>
<evidence type="ECO:0000256" key="2">
    <source>
        <dbReference type="ARBA" id="ARBA00022448"/>
    </source>
</evidence>
<dbReference type="AlphaFoldDB" id="M1PVJ1"/>
<proteinExistence type="inferred from homology"/>
<dbReference type="PANTHER" id="PTHR30290:SF9">
    <property type="entry name" value="OLIGOPEPTIDE-BINDING PROTEIN APPA"/>
    <property type="match status" value="1"/>
</dbReference>
<evidence type="ECO:0000256" key="1">
    <source>
        <dbReference type="ARBA" id="ARBA00005695"/>
    </source>
</evidence>
<dbReference type="Gene3D" id="3.40.190.10">
    <property type="entry name" value="Periplasmic binding protein-like II"/>
    <property type="match status" value="1"/>
</dbReference>
<sequence>MLIPVGFGVLAASEDIVVIQGAGPTGLDPTVHREGPTYNITLNIFDSLLRRTADGDIVPALAESYERVTEKSWIFHLREGVEFHNGEELTAEAVKFTVNRIFDPELKSTRATDLEWIEGVEVIDKYTVKITANKVFALADHYFSELQIVPPEYVKEVGDKEFNMNPVGTGPFEFVRWDQGNKVVLERNEEYWAGPSEISGVTFRFINSAASRVATLLGGDADLVADVPVSSINQIENRANTKLGVATGSRVIFVGLDSAQDTPLENVKVRQALNYAVNKDAIIENLLKGLAEKTVTLLTEKDLGFNPDVEPYGYNPEKARELLDEAGYPNGFEIEMATLSGRYINDEQVAQAIAGYLGDIGVDVKLQVMEFGAFNDKLFSKQISPMFLVGWGNPVFDASYVFDFIVRSDGLIRTIQNEEIDKLLQQGRTTTDQQKRDDYYQETVELVQKQAPCVFLYKQPVLYGMSDRLNWTPRSDEFLWMYDASVS</sequence>
<protein>
    <submittedName>
        <fullName evidence="5">Oligopeptide ABC transporter substrate-binding protein</fullName>
    </submittedName>
</protein>
<evidence type="ECO:0000259" key="4">
    <source>
        <dbReference type="Pfam" id="PF00496"/>
    </source>
</evidence>
<accession>M1PVJ1</accession>
<dbReference type="Gene3D" id="3.90.76.10">
    <property type="entry name" value="Dipeptide-binding Protein, Domain 1"/>
    <property type="match status" value="1"/>
</dbReference>
<dbReference type="InterPro" id="IPR039424">
    <property type="entry name" value="SBP_5"/>
</dbReference>
<name>M1PVJ1_9ZZZZ</name>
<evidence type="ECO:0000313" key="5">
    <source>
        <dbReference type="EMBL" id="AGF93164.1"/>
    </source>
</evidence>
<comment type="similarity">
    <text evidence="1">Belongs to the bacterial solute-binding protein 5 family.</text>
</comment>
<dbReference type="PANTHER" id="PTHR30290">
    <property type="entry name" value="PERIPLASMIC BINDING COMPONENT OF ABC TRANSPORTER"/>
    <property type="match status" value="1"/>
</dbReference>
<dbReference type="InterPro" id="IPR030678">
    <property type="entry name" value="Peptide/Ni-bd"/>
</dbReference>
<dbReference type="InterPro" id="IPR000914">
    <property type="entry name" value="SBP_5_dom"/>
</dbReference>
<dbReference type="Gene3D" id="3.10.105.10">
    <property type="entry name" value="Dipeptide-binding Protein, Domain 3"/>
    <property type="match status" value="1"/>
</dbReference>
<dbReference type="CDD" id="cd08498">
    <property type="entry name" value="PBP2_NikA_DppA_OppA_like_2"/>
    <property type="match status" value="1"/>
</dbReference>
<dbReference type="GO" id="GO:1904680">
    <property type="term" value="F:peptide transmembrane transporter activity"/>
    <property type="evidence" value="ECO:0007669"/>
    <property type="project" value="TreeGrafter"/>
</dbReference>
<keyword evidence="2" id="KW-0813">Transport</keyword>
<dbReference type="EMBL" id="JX684083">
    <property type="protein sequence ID" value="AGF93164.1"/>
    <property type="molecule type" value="Genomic_DNA"/>
</dbReference>
<gene>
    <name evidence="5" type="ORF">FLSS-18_0029</name>
</gene>
<dbReference type="Pfam" id="PF00496">
    <property type="entry name" value="SBP_bac_5"/>
    <property type="match status" value="1"/>
</dbReference>
<organism evidence="5">
    <name type="scientific">uncultured organism</name>
    <dbReference type="NCBI Taxonomy" id="155900"/>
    <lineage>
        <taxon>unclassified sequences</taxon>
        <taxon>environmental samples</taxon>
    </lineage>
</organism>
<keyword evidence="3" id="KW-0732">Signal</keyword>
<evidence type="ECO:0000256" key="3">
    <source>
        <dbReference type="ARBA" id="ARBA00022729"/>
    </source>
</evidence>